<evidence type="ECO:0000313" key="15">
    <source>
        <dbReference type="Proteomes" id="UP000800235"/>
    </source>
</evidence>
<evidence type="ECO:0000256" key="2">
    <source>
        <dbReference type="ARBA" id="ARBA00022448"/>
    </source>
</evidence>
<evidence type="ECO:0000256" key="11">
    <source>
        <dbReference type="ARBA" id="ARBA00041372"/>
    </source>
</evidence>
<dbReference type="InterPro" id="IPR011765">
    <property type="entry name" value="Pept_M16_N"/>
</dbReference>
<keyword evidence="3" id="KW-0679">Respiratory chain</keyword>
<dbReference type="OrthoDB" id="6369905at2759"/>
<keyword evidence="5" id="KW-0809">Transit peptide</keyword>
<dbReference type="FunFam" id="3.30.830.10:FF:000039">
    <property type="entry name" value="Ubiquinol-cytochrome c reductase core subunit 2"/>
    <property type="match status" value="1"/>
</dbReference>
<name>A0A9P4NVY1_9PEZI</name>
<reference evidence="14" key="1">
    <citation type="journal article" date="2020" name="Stud. Mycol.">
        <title>101 Dothideomycetes genomes: a test case for predicting lifestyles and emergence of pathogens.</title>
        <authorList>
            <person name="Haridas S."/>
            <person name="Albert R."/>
            <person name="Binder M."/>
            <person name="Bloem J."/>
            <person name="Labutti K."/>
            <person name="Salamov A."/>
            <person name="Andreopoulos B."/>
            <person name="Baker S."/>
            <person name="Barry K."/>
            <person name="Bills G."/>
            <person name="Bluhm B."/>
            <person name="Cannon C."/>
            <person name="Castanera R."/>
            <person name="Culley D."/>
            <person name="Daum C."/>
            <person name="Ezra D."/>
            <person name="Gonzalez J."/>
            <person name="Henrissat B."/>
            <person name="Kuo A."/>
            <person name="Liang C."/>
            <person name="Lipzen A."/>
            <person name="Lutzoni F."/>
            <person name="Magnuson J."/>
            <person name="Mondo S."/>
            <person name="Nolan M."/>
            <person name="Ohm R."/>
            <person name="Pangilinan J."/>
            <person name="Park H.-J."/>
            <person name="Ramirez L."/>
            <person name="Alfaro M."/>
            <person name="Sun H."/>
            <person name="Tritt A."/>
            <person name="Yoshinaga Y."/>
            <person name="Zwiers L.-H."/>
            <person name="Turgeon B."/>
            <person name="Goodwin S."/>
            <person name="Spatafora J."/>
            <person name="Crous P."/>
            <person name="Grigoriev I."/>
        </authorList>
    </citation>
    <scope>NUCLEOTIDE SEQUENCE</scope>
    <source>
        <strain evidence="14">CBS 130266</strain>
    </source>
</reference>
<keyword evidence="8" id="KW-0472">Membrane</keyword>
<evidence type="ECO:0000256" key="5">
    <source>
        <dbReference type="ARBA" id="ARBA00022946"/>
    </source>
</evidence>
<feature type="domain" description="Peptidase M16 N-terminal" evidence="12">
    <location>
        <begin position="48"/>
        <end position="147"/>
    </location>
</feature>
<dbReference type="GO" id="GO:0046872">
    <property type="term" value="F:metal ion binding"/>
    <property type="evidence" value="ECO:0007669"/>
    <property type="project" value="InterPro"/>
</dbReference>
<dbReference type="PANTHER" id="PTHR11851:SF209">
    <property type="entry name" value="CYTOCHROME B-C1 COMPLEX SUBUNIT 2, MITOCHONDRIAL"/>
    <property type="match status" value="1"/>
</dbReference>
<keyword evidence="7" id="KW-0496">Mitochondrion</keyword>
<dbReference type="SUPFAM" id="SSF63411">
    <property type="entry name" value="LuxS/MPP-like metallohydrolase"/>
    <property type="match status" value="2"/>
</dbReference>
<dbReference type="AlphaFoldDB" id="A0A9P4NVY1"/>
<organism evidence="14 15">
    <name type="scientific">Tothia fuscella</name>
    <dbReference type="NCBI Taxonomy" id="1048955"/>
    <lineage>
        <taxon>Eukaryota</taxon>
        <taxon>Fungi</taxon>
        <taxon>Dikarya</taxon>
        <taxon>Ascomycota</taxon>
        <taxon>Pezizomycotina</taxon>
        <taxon>Dothideomycetes</taxon>
        <taxon>Pleosporomycetidae</taxon>
        <taxon>Venturiales</taxon>
        <taxon>Cylindrosympodiaceae</taxon>
        <taxon>Tothia</taxon>
    </lineage>
</organism>
<evidence type="ECO:0000256" key="6">
    <source>
        <dbReference type="ARBA" id="ARBA00022982"/>
    </source>
</evidence>
<evidence type="ECO:0000256" key="9">
    <source>
        <dbReference type="ARBA" id="ARBA00038146"/>
    </source>
</evidence>
<comment type="similarity">
    <text evidence="9">Belongs to the peptidase M16 family. UQCRC2/QCR2 subfamily.</text>
</comment>
<keyword evidence="15" id="KW-1185">Reference proteome</keyword>
<dbReference type="PANTHER" id="PTHR11851">
    <property type="entry name" value="METALLOPROTEASE"/>
    <property type="match status" value="1"/>
</dbReference>
<gene>
    <name evidence="14" type="ORF">EJ08DRAFT_687011</name>
</gene>
<keyword evidence="4" id="KW-0999">Mitochondrion inner membrane</keyword>
<accession>A0A9P4NVY1</accession>
<protein>
    <recommendedName>
        <fullName evidence="10">Cytochrome b-c1 complex subunit 2, mitochondrial</fullName>
    </recommendedName>
    <alternativeName>
        <fullName evidence="11">Core protein II</fullName>
    </alternativeName>
</protein>
<dbReference type="GO" id="GO:0005743">
    <property type="term" value="C:mitochondrial inner membrane"/>
    <property type="evidence" value="ECO:0007669"/>
    <property type="project" value="UniProtKB-SubCell"/>
</dbReference>
<dbReference type="Proteomes" id="UP000800235">
    <property type="component" value="Unassembled WGS sequence"/>
</dbReference>
<evidence type="ECO:0000256" key="10">
    <source>
        <dbReference type="ARBA" id="ARBA00040751"/>
    </source>
</evidence>
<dbReference type="InterPro" id="IPR007863">
    <property type="entry name" value="Peptidase_M16_C"/>
</dbReference>
<dbReference type="EMBL" id="MU007027">
    <property type="protein sequence ID" value="KAF2432303.1"/>
    <property type="molecule type" value="Genomic_DNA"/>
</dbReference>
<proteinExistence type="inferred from homology"/>
<comment type="caution">
    <text evidence="14">The sequence shown here is derived from an EMBL/GenBank/DDBJ whole genome shotgun (WGS) entry which is preliminary data.</text>
</comment>
<feature type="domain" description="Peptidase M16 C-terminal" evidence="13">
    <location>
        <begin position="197"/>
        <end position="373"/>
    </location>
</feature>
<evidence type="ECO:0000256" key="7">
    <source>
        <dbReference type="ARBA" id="ARBA00023128"/>
    </source>
</evidence>
<comment type="subcellular location">
    <subcellularLocation>
        <location evidence="1">Mitochondrion inner membrane</location>
        <topology evidence="1">Peripheral membrane protein</topology>
        <orientation evidence="1">Matrix side</orientation>
    </subcellularLocation>
</comment>
<dbReference type="Pfam" id="PF00675">
    <property type="entry name" value="Peptidase_M16"/>
    <property type="match status" value="1"/>
</dbReference>
<sequence>MYSRSSLRSGNKALRCLQCGQKRGLAAPASGSFAYQTGDAAGTKFASRDLSGPTTTLALVAKAGTRFQTLPGLTEGLQNFAFRNTEKRSALRVVRETELLGGELSAYHSRENLVIGAKFLRDDLPYFVELLSEVASQTKYQSHVYTEDIVPLIKLSQKKFLASTKAMALSSAHALAFHRGLGTPLYPSSSNAVSKYLNAETIEEYAQNAYSKSNFAIVANGAEHSEVTKWVGEFFKDFSTSGSGLSGEQSKYYGGEERIAHASGNTMVLAFSGSTSHTGSSYKPEIQVLASLLGGQSSIKWSPGFSLLSKAGASFPGATIDTKSVIYSDAGLLSVTIDGSAKDVASAAAEAVKTIKAIAGGSIAKEDIKKAIANAKFAELESGQNINTGIELTGAGLVHGGKAYQLDETAKEIDGVTEEKVKQAAKTLLEHKASISAVGDLYILPYATELGLNV</sequence>
<dbReference type="InterPro" id="IPR011249">
    <property type="entry name" value="Metalloenz_LuxS/M16"/>
</dbReference>
<keyword evidence="6" id="KW-0249">Electron transport</keyword>
<evidence type="ECO:0000256" key="3">
    <source>
        <dbReference type="ARBA" id="ARBA00022660"/>
    </source>
</evidence>
<dbReference type="Pfam" id="PF05193">
    <property type="entry name" value="Peptidase_M16_C"/>
    <property type="match status" value="1"/>
</dbReference>
<dbReference type="InterPro" id="IPR050361">
    <property type="entry name" value="MPP/UQCRC_Complex"/>
</dbReference>
<evidence type="ECO:0000313" key="14">
    <source>
        <dbReference type="EMBL" id="KAF2432303.1"/>
    </source>
</evidence>
<dbReference type="Gene3D" id="3.30.830.10">
    <property type="entry name" value="Metalloenzyme, LuxS/M16 peptidase-like"/>
    <property type="match status" value="2"/>
</dbReference>
<evidence type="ECO:0000256" key="1">
    <source>
        <dbReference type="ARBA" id="ARBA00004443"/>
    </source>
</evidence>
<evidence type="ECO:0000256" key="4">
    <source>
        <dbReference type="ARBA" id="ARBA00022792"/>
    </source>
</evidence>
<dbReference type="FunFam" id="3.30.830.10:FF:000021">
    <property type="entry name" value="Cytochrome b-c1 complex subunit 2"/>
    <property type="match status" value="1"/>
</dbReference>
<keyword evidence="2" id="KW-0813">Transport</keyword>
<evidence type="ECO:0000259" key="13">
    <source>
        <dbReference type="Pfam" id="PF05193"/>
    </source>
</evidence>
<evidence type="ECO:0000256" key="8">
    <source>
        <dbReference type="ARBA" id="ARBA00023136"/>
    </source>
</evidence>
<evidence type="ECO:0000259" key="12">
    <source>
        <dbReference type="Pfam" id="PF00675"/>
    </source>
</evidence>